<feature type="transmembrane region" description="Helical" evidence="1">
    <location>
        <begin position="108"/>
        <end position="128"/>
    </location>
</feature>
<sequence length="300" mass="34851">MAETKNSHIVEIPIDEEHQQKLLSAMTTAIQHHPLAEISQSPGHFLLLKLWQRQEHFFGRRISRKESKMDSIGRELFQLCCFFFIFHGLFFTILFTSSSRDHHHCHKWWIPSLLSACTSLAIVFLVQVKLWMYWKVDRQLQGERNEGRALARCIQELRMKGASFDLCKEPQNGKRMKSSSVEIKWKPVTWCLQYRVTLDICSYHLRHMQKVLGITYDIYEQVLTGSCDIFTSMIEAYCSNRPSNKDKGKKDGRDETYSSLGNVRTQSISFISQRLTKESALPTAKYLSNHINKKVSATSP</sequence>
<keyword evidence="3" id="KW-1185">Reference proteome</keyword>
<reference evidence="2 3" key="1">
    <citation type="submission" date="2024-12" db="EMBL/GenBank/DDBJ databases">
        <title>The unique morphological basis and parallel evolutionary history of personate flowers in Penstemon.</title>
        <authorList>
            <person name="Depatie T.H."/>
            <person name="Wessinger C.A."/>
        </authorList>
    </citation>
    <scope>NUCLEOTIDE SEQUENCE [LARGE SCALE GENOMIC DNA]</scope>
    <source>
        <strain evidence="2">WTNN_2</strain>
        <tissue evidence="2">Leaf</tissue>
    </source>
</reference>
<gene>
    <name evidence="2" type="ORF">ACJIZ3_012964</name>
</gene>
<protein>
    <submittedName>
        <fullName evidence="2">Uncharacterized protein</fullName>
    </submittedName>
</protein>
<keyword evidence="1" id="KW-1133">Transmembrane helix</keyword>
<name>A0ABD3UPM4_9LAMI</name>
<dbReference type="Proteomes" id="UP001634393">
    <property type="component" value="Unassembled WGS sequence"/>
</dbReference>
<evidence type="ECO:0000313" key="2">
    <source>
        <dbReference type="EMBL" id="KAL3851082.1"/>
    </source>
</evidence>
<evidence type="ECO:0000256" key="1">
    <source>
        <dbReference type="SAM" id="Phobius"/>
    </source>
</evidence>
<comment type="caution">
    <text evidence="2">The sequence shown here is derived from an EMBL/GenBank/DDBJ whole genome shotgun (WGS) entry which is preliminary data.</text>
</comment>
<dbReference type="EMBL" id="JBJXBP010000001">
    <property type="protein sequence ID" value="KAL3851082.1"/>
    <property type="molecule type" value="Genomic_DNA"/>
</dbReference>
<dbReference type="PANTHER" id="PTHR33287">
    <property type="entry name" value="OS03G0453550 PROTEIN"/>
    <property type="match status" value="1"/>
</dbReference>
<accession>A0ABD3UPM4</accession>
<feature type="transmembrane region" description="Helical" evidence="1">
    <location>
        <begin position="76"/>
        <end position="96"/>
    </location>
</feature>
<proteinExistence type="predicted"/>
<evidence type="ECO:0000313" key="3">
    <source>
        <dbReference type="Proteomes" id="UP001634393"/>
    </source>
</evidence>
<dbReference type="PANTHER" id="PTHR33287:SF3">
    <property type="entry name" value="OS03G0453550 PROTEIN"/>
    <property type="match status" value="1"/>
</dbReference>
<organism evidence="2 3">
    <name type="scientific">Penstemon smallii</name>
    <dbReference type="NCBI Taxonomy" id="265156"/>
    <lineage>
        <taxon>Eukaryota</taxon>
        <taxon>Viridiplantae</taxon>
        <taxon>Streptophyta</taxon>
        <taxon>Embryophyta</taxon>
        <taxon>Tracheophyta</taxon>
        <taxon>Spermatophyta</taxon>
        <taxon>Magnoliopsida</taxon>
        <taxon>eudicotyledons</taxon>
        <taxon>Gunneridae</taxon>
        <taxon>Pentapetalae</taxon>
        <taxon>asterids</taxon>
        <taxon>lamiids</taxon>
        <taxon>Lamiales</taxon>
        <taxon>Plantaginaceae</taxon>
        <taxon>Cheloneae</taxon>
        <taxon>Penstemon</taxon>
    </lineage>
</organism>
<keyword evidence="1" id="KW-0812">Transmembrane</keyword>
<dbReference type="AlphaFoldDB" id="A0ABD3UPM4"/>
<keyword evidence="1" id="KW-0472">Membrane</keyword>